<feature type="non-terminal residue" evidence="13">
    <location>
        <position position="693"/>
    </location>
</feature>
<evidence type="ECO:0000259" key="12">
    <source>
        <dbReference type="Pfam" id="PF21193"/>
    </source>
</evidence>
<dbReference type="Pfam" id="PF21192">
    <property type="entry name" value="OB_NMD3"/>
    <property type="match status" value="1"/>
</dbReference>
<feature type="domain" description="Nmd3 N-terminal" evidence="10">
    <location>
        <begin position="340"/>
        <end position="406"/>
    </location>
</feature>
<dbReference type="STRING" id="180088.A0A1J8PWE2"/>
<dbReference type="PANTHER" id="PTHR12746">
    <property type="entry name" value="NONSENSE-MEDIATED MRNA DECAY PROTEIN 3"/>
    <property type="match status" value="1"/>
</dbReference>
<comment type="subcellular location">
    <subcellularLocation>
        <location evidence="2">Cytoplasm</location>
    </subcellularLocation>
    <subcellularLocation>
        <location evidence="1">Nucleus</location>
    </subcellularLocation>
</comment>
<feature type="compositionally biased region" description="Gly residues" evidence="9">
    <location>
        <begin position="605"/>
        <end position="615"/>
    </location>
</feature>
<evidence type="ECO:0000256" key="4">
    <source>
        <dbReference type="ARBA" id="ARBA00017035"/>
    </source>
</evidence>
<dbReference type="GO" id="GO:0015031">
    <property type="term" value="P:protein transport"/>
    <property type="evidence" value="ECO:0007669"/>
    <property type="project" value="UniProtKB-KW"/>
</dbReference>
<dbReference type="GO" id="GO:0005634">
    <property type="term" value="C:nucleus"/>
    <property type="evidence" value="ECO:0007669"/>
    <property type="project" value="UniProtKB-SubCell"/>
</dbReference>
<keyword evidence="7" id="KW-0653">Protein transport</keyword>
<evidence type="ECO:0000259" key="10">
    <source>
        <dbReference type="Pfam" id="PF04981"/>
    </source>
</evidence>
<feature type="domain" description="60S ribosomal export protein NMD3 OB-fold" evidence="11">
    <location>
        <begin position="473"/>
        <end position="576"/>
    </location>
</feature>
<evidence type="ECO:0000256" key="8">
    <source>
        <dbReference type="ARBA" id="ARBA00023242"/>
    </source>
</evidence>
<feature type="domain" description="60S ribosomal export protein NMD3 SH3" evidence="12">
    <location>
        <begin position="208"/>
        <end position="255"/>
    </location>
</feature>
<dbReference type="EMBL" id="LVVM01004509">
    <property type="protein sequence ID" value="OJA12783.1"/>
    <property type="molecule type" value="Genomic_DNA"/>
</dbReference>
<evidence type="ECO:0000256" key="7">
    <source>
        <dbReference type="ARBA" id="ARBA00022927"/>
    </source>
</evidence>
<dbReference type="Proteomes" id="UP000183567">
    <property type="component" value="Unassembled WGS sequence"/>
</dbReference>
<dbReference type="GO" id="GO:0000055">
    <property type="term" value="P:ribosomal large subunit export from nucleus"/>
    <property type="evidence" value="ECO:0007669"/>
    <property type="project" value="TreeGrafter"/>
</dbReference>
<reference evidence="13 14" key="1">
    <citation type="submission" date="2016-03" db="EMBL/GenBank/DDBJ databases">
        <title>Comparative genomics of the ectomycorrhizal sister species Rhizopogon vinicolor and Rhizopogon vesiculosus (Basidiomycota: Boletales) reveals a divergence of the mating type B locus.</title>
        <authorList>
            <person name="Mujic A.B."/>
            <person name="Kuo A."/>
            <person name="Tritt A."/>
            <person name="Lipzen A."/>
            <person name="Chen C."/>
            <person name="Johnson J."/>
            <person name="Sharma A."/>
            <person name="Barry K."/>
            <person name="Grigoriev I.V."/>
            <person name="Spatafora J.W."/>
        </authorList>
    </citation>
    <scope>NUCLEOTIDE SEQUENCE [LARGE SCALE GENOMIC DNA]</scope>
    <source>
        <strain evidence="13 14">AM-OR11-056</strain>
    </source>
</reference>
<protein>
    <recommendedName>
        <fullName evidence="4">60S ribosomal export protein NMD3</fullName>
    </recommendedName>
</protein>
<evidence type="ECO:0000313" key="13">
    <source>
        <dbReference type="EMBL" id="OJA12783.1"/>
    </source>
</evidence>
<dbReference type="InterPro" id="IPR007064">
    <property type="entry name" value="Nmd3_N"/>
</dbReference>
<evidence type="ECO:0000256" key="3">
    <source>
        <dbReference type="ARBA" id="ARBA00009794"/>
    </source>
</evidence>
<proteinExistence type="inferred from homology"/>
<organism evidence="13 14">
    <name type="scientific">Rhizopogon vesiculosus</name>
    <dbReference type="NCBI Taxonomy" id="180088"/>
    <lineage>
        <taxon>Eukaryota</taxon>
        <taxon>Fungi</taxon>
        <taxon>Dikarya</taxon>
        <taxon>Basidiomycota</taxon>
        <taxon>Agaricomycotina</taxon>
        <taxon>Agaricomycetes</taxon>
        <taxon>Agaricomycetidae</taxon>
        <taxon>Boletales</taxon>
        <taxon>Suillineae</taxon>
        <taxon>Rhizopogonaceae</taxon>
        <taxon>Rhizopogon</taxon>
    </lineage>
</organism>
<feature type="region of interest" description="Disordered" evidence="9">
    <location>
        <begin position="599"/>
        <end position="618"/>
    </location>
</feature>
<dbReference type="InterPro" id="IPR048899">
    <property type="entry name" value="NMD_SH3"/>
</dbReference>
<feature type="domain" description="60S ribosomal export protein NMD3 SH3" evidence="12">
    <location>
        <begin position="409"/>
        <end position="456"/>
    </location>
</feature>
<evidence type="ECO:0000313" key="14">
    <source>
        <dbReference type="Proteomes" id="UP000183567"/>
    </source>
</evidence>
<keyword evidence="6" id="KW-0963">Cytoplasm</keyword>
<dbReference type="Pfam" id="PF21193">
    <property type="entry name" value="NMD_SH3"/>
    <property type="match status" value="2"/>
</dbReference>
<dbReference type="OrthoDB" id="203821at2759"/>
<evidence type="ECO:0000259" key="11">
    <source>
        <dbReference type="Pfam" id="PF21192"/>
    </source>
</evidence>
<dbReference type="GO" id="GO:0005737">
    <property type="term" value="C:cytoplasm"/>
    <property type="evidence" value="ECO:0007669"/>
    <property type="project" value="UniProtKB-SubCell"/>
</dbReference>
<feature type="domain" description="Nmd3 N-terminal" evidence="10">
    <location>
        <begin position="17"/>
        <end position="205"/>
    </location>
</feature>
<dbReference type="PANTHER" id="PTHR12746:SF2">
    <property type="entry name" value="60S RIBOSOMAL EXPORT PROTEIN NMD3"/>
    <property type="match status" value="1"/>
</dbReference>
<dbReference type="GO" id="GO:0043023">
    <property type="term" value="F:ribosomal large subunit binding"/>
    <property type="evidence" value="ECO:0007669"/>
    <property type="project" value="InterPro"/>
</dbReference>
<keyword evidence="14" id="KW-1185">Reference proteome</keyword>
<name>A0A1J8PWE2_9AGAM</name>
<evidence type="ECO:0000256" key="6">
    <source>
        <dbReference type="ARBA" id="ARBA00022490"/>
    </source>
</evidence>
<dbReference type="AlphaFoldDB" id="A0A1J8PWE2"/>
<evidence type="ECO:0000256" key="5">
    <source>
        <dbReference type="ARBA" id="ARBA00022448"/>
    </source>
</evidence>
<feature type="region of interest" description="Disordered" evidence="9">
    <location>
        <begin position="634"/>
        <end position="679"/>
    </location>
</feature>
<gene>
    <name evidence="13" type="ORF">AZE42_08342</name>
</gene>
<feature type="compositionally biased region" description="Acidic residues" evidence="9">
    <location>
        <begin position="667"/>
        <end position="678"/>
    </location>
</feature>
<keyword evidence="8" id="KW-0539">Nucleus</keyword>
<dbReference type="InterPro" id="IPR048898">
    <property type="entry name" value="OB_NMD3"/>
</dbReference>
<dbReference type="Pfam" id="PF04981">
    <property type="entry name" value="NMD3"/>
    <property type="match status" value="2"/>
</dbReference>
<comment type="caution">
    <text evidence="13">The sequence shown here is derived from an EMBL/GenBank/DDBJ whole genome shotgun (WGS) entry which is preliminary data.</text>
</comment>
<dbReference type="InterPro" id="IPR039768">
    <property type="entry name" value="Nmd3"/>
</dbReference>
<evidence type="ECO:0000256" key="2">
    <source>
        <dbReference type="ARBA" id="ARBA00004496"/>
    </source>
</evidence>
<sequence>MSPEYRRHHGGHPKTENCERFLSPPQSWTLVRPESQELLAICLKRLKGLNKVRLTEAHFIWTEPHSKRLRVSLTIQKEVLTSTILEQIFEIEYLVQHTQCPDCAKLAAKNTWKALVQVRQKVSHKRTFLYLEQLIVKHGAQKDTISVKEARDGLDFFYSQRSHAIKMVEFLAGVVPVRSKGSEQLLSTDTHSGTANYKFTYSVEIVPICKDDLVCIPPKQARQLSNISPLTLCTRVGNSFQLLDPTTLQTCEIPAQVYWRAPFSSLATVMDLVEFTVLDIEPSGTVRGKWVSADVQVAMSGAFKSSGAHGDQDMIMDYENSTLSTQIFHTRTHLGAILQPAQKDTISVKEARDGLDFFYSQRSHAIKMVEFLAGVVPVRSKGSEQLLSTDTHSGTANYKFTYSVEIVPICKDDLVCIPPKQARQLSNISPLTICTRVGNSFQLLDPTTLQTCEIPAQVYWRAPFSSLATVLDLVEFTVLDVEPSGTVRGKWVSADVQVAMSGAFKSSGAHGDQDIIMDYENSTISTQIFHTRTHLGAILQPGDTAMGYHLSNANFNSDDFSSLPSSRIPDIILVKKSYPNRRKKNKTRNWKLRSIAKEAGEEGETGSGRGVVGRMGGRDQKKVEEDYELFLQELEEDPELHGARKKGGQYGMDVDEVDKGQNAATNGDEENVEEEADFPDVKLEELLEDFDGM</sequence>
<keyword evidence="5" id="KW-0813">Transport</keyword>
<evidence type="ECO:0000256" key="9">
    <source>
        <dbReference type="SAM" id="MobiDB-lite"/>
    </source>
</evidence>
<accession>A0A1J8PWE2</accession>
<comment type="similarity">
    <text evidence="3">Belongs to the NMD3 family.</text>
</comment>
<evidence type="ECO:0000256" key="1">
    <source>
        <dbReference type="ARBA" id="ARBA00004123"/>
    </source>
</evidence>